<dbReference type="InterPro" id="IPR005399">
    <property type="entry name" value="K_chnl_volt-dep_bsu_KCNAB-rel"/>
</dbReference>
<organism evidence="5 6">
    <name type="scientific">Candidatus Avibacteroides avistercoris</name>
    <dbReference type="NCBI Taxonomy" id="2840690"/>
    <lineage>
        <taxon>Bacteria</taxon>
        <taxon>Pseudomonadati</taxon>
        <taxon>Bacteroidota</taxon>
        <taxon>Bacteroidia</taxon>
        <taxon>Bacteroidales</taxon>
        <taxon>Bacteroidaceae</taxon>
        <taxon>Bacteroidaceae incertae sedis</taxon>
        <taxon>Candidatus Avibacteroides</taxon>
    </lineage>
</organism>
<dbReference type="InterPro" id="IPR036812">
    <property type="entry name" value="NAD(P)_OxRdtase_dom_sf"/>
</dbReference>
<reference evidence="5" key="1">
    <citation type="journal article" date="2021" name="PeerJ">
        <title>Extensive microbial diversity within the chicken gut microbiome revealed by metagenomics and culture.</title>
        <authorList>
            <person name="Gilroy R."/>
            <person name="Ravi A."/>
            <person name="Getino M."/>
            <person name="Pursley I."/>
            <person name="Horton D.L."/>
            <person name="Alikhan N.F."/>
            <person name="Baker D."/>
            <person name="Gharbi K."/>
            <person name="Hall N."/>
            <person name="Watson M."/>
            <person name="Adriaenssens E.M."/>
            <person name="Foster-Nyarko E."/>
            <person name="Jarju S."/>
            <person name="Secka A."/>
            <person name="Antonio M."/>
            <person name="Oren A."/>
            <person name="Chaudhuri R.R."/>
            <person name="La Ragione R."/>
            <person name="Hildebrand F."/>
            <person name="Pallen M.J."/>
        </authorList>
    </citation>
    <scope>NUCLEOTIDE SEQUENCE</scope>
    <source>
        <strain evidence="5">MalCec1-1739</strain>
    </source>
</reference>
<feature type="domain" description="NADP-dependent oxidoreductase" evidence="4">
    <location>
        <begin position="31"/>
        <end position="332"/>
    </location>
</feature>
<dbReference type="Gene3D" id="3.20.20.100">
    <property type="entry name" value="NADP-dependent oxidoreductase domain"/>
    <property type="match status" value="1"/>
</dbReference>
<dbReference type="PANTHER" id="PTHR43150">
    <property type="entry name" value="HYPERKINETIC, ISOFORM M"/>
    <property type="match status" value="1"/>
</dbReference>
<dbReference type="GO" id="GO:0051596">
    <property type="term" value="P:methylglyoxal catabolic process"/>
    <property type="evidence" value="ECO:0007669"/>
    <property type="project" value="TreeGrafter"/>
</dbReference>
<dbReference type="Pfam" id="PF00248">
    <property type="entry name" value="Aldo_ket_red"/>
    <property type="match status" value="1"/>
</dbReference>
<evidence type="ECO:0000256" key="2">
    <source>
        <dbReference type="ARBA" id="ARBA00022857"/>
    </source>
</evidence>
<evidence type="ECO:0000259" key="4">
    <source>
        <dbReference type="Pfam" id="PF00248"/>
    </source>
</evidence>
<dbReference type="Proteomes" id="UP000787625">
    <property type="component" value="Unassembled WGS sequence"/>
</dbReference>
<protein>
    <submittedName>
        <fullName evidence="5">Aldo/keto reductase</fullName>
    </submittedName>
</protein>
<evidence type="ECO:0000313" key="5">
    <source>
        <dbReference type="EMBL" id="HJD53766.1"/>
    </source>
</evidence>
<dbReference type="GO" id="GO:0016491">
    <property type="term" value="F:oxidoreductase activity"/>
    <property type="evidence" value="ECO:0007669"/>
    <property type="project" value="UniProtKB-KW"/>
</dbReference>
<evidence type="ECO:0000256" key="1">
    <source>
        <dbReference type="ARBA" id="ARBA00006515"/>
    </source>
</evidence>
<dbReference type="AlphaFoldDB" id="A0A9D2ZVM1"/>
<dbReference type="PANTHER" id="PTHR43150:SF4">
    <property type="entry name" value="L-GLYCERALDEHYDE 3-PHOSPHATE REDUCTASE"/>
    <property type="match status" value="1"/>
</dbReference>
<dbReference type="InterPro" id="IPR023210">
    <property type="entry name" value="NADP_OxRdtase_dom"/>
</dbReference>
<comment type="similarity">
    <text evidence="1">Belongs to the shaker potassium channel beta subunit family.</text>
</comment>
<keyword evidence="3" id="KW-0560">Oxidoreductase</keyword>
<comment type="caution">
    <text evidence="5">The sequence shown here is derived from an EMBL/GenBank/DDBJ whole genome shotgun (WGS) entry which is preliminary data.</text>
</comment>
<sequence>MDAGRYYAADDRYDNGMKYRRCGKSGIMLPELSLGMWHNFGSADRFDNMRSIAHYAFDHGITHFDLADNYGPVPGSAEENFGRLMKSSFAPYRDELFVSTKAGHDMWPGPYGTWNSRKHLIAGLDQSLKRMNLEYVDLFYSHRYDPQTPIEETLHALIDIVHSGKALYVGLSKYPKEQAIFAYGYLESNGVHCLTYQGRYNMLATEVDESGIIDDAAARDVGFVAFSPLAQGLLTDKYLNGIPEDSRVARGGFLKREQLTEGLLDVVARLNKVALDRGESLADMALAWILADSNITSVIVGASSVDQLGDNLQCLYSAPFSDEEINEIDSILKMLKQY</sequence>
<gene>
    <name evidence="5" type="ORF">IAA93_08605</name>
</gene>
<accession>A0A9D2ZVM1</accession>
<name>A0A9D2ZVM1_9BACT</name>
<keyword evidence="2" id="KW-0521">NADP</keyword>
<evidence type="ECO:0000313" key="6">
    <source>
        <dbReference type="Proteomes" id="UP000787625"/>
    </source>
</evidence>
<reference evidence="5" key="2">
    <citation type="submission" date="2021-04" db="EMBL/GenBank/DDBJ databases">
        <authorList>
            <person name="Gilroy R."/>
        </authorList>
    </citation>
    <scope>NUCLEOTIDE SEQUENCE</scope>
    <source>
        <strain evidence="5">MalCec1-1739</strain>
    </source>
</reference>
<dbReference type="SUPFAM" id="SSF51430">
    <property type="entry name" value="NAD(P)-linked oxidoreductase"/>
    <property type="match status" value="1"/>
</dbReference>
<proteinExistence type="inferred from homology"/>
<dbReference type="EMBL" id="DWUP01000199">
    <property type="protein sequence ID" value="HJD53766.1"/>
    <property type="molecule type" value="Genomic_DNA"/>
</dbReference>
<evidence type="ECO:0000256" key="3">
    <source>
        <dbReference type="ARBA" id="ARBA00023002"/>
    </source>
</evidence>